<dbReference type="Gene3D" id="1.10.10.10">
    <property type="entry name" value="Winged helix-like DNA-binding domain superfamily/Winged helix DNA-binding domain"/>
    <property type="match status" value="1"/>
</dbReference>
<evidence type="ECO:0000256" key="3">
    <source>
        <dbReference type="ARBA" id="ARBA00023082"/>
    </source>
</evidence>
<dbReference type="CDD" id="cd06171">
    <property type="entry name" value="Sigma70_r4"/>
    <property type="match status" value="1"/>
</dbReference>
<feature type="domain" description="RNA polymerase sigma-70 region 2" evidence="5">
    <location>
        <begin position="34"/>
        <end position="100"/>
    </location>
</feature>
<dbReference type="PANTHER" id="PTHR43133:SF51">
    <property type="entry name" value="RNA POLYMERASE SIGMA FACTOR"/>
    <property type="match status" value="1"/>
</dbReference>
<comment type="similarity">
    <text evidence="1">Belongs to the sigma-70 factor family. ECF subfamily.</text>
</comment>
<reference evidence="7 8" key="1">
    <citation type="submission" date="2024-06" db="EMBL/GenBank/DDBJ databases">
        <title>Pontibacter populi HYL7-15.</title>
        <authorList>
            <person name="Kim M.K."/>
        </authorList>
    </citation>
    <scope>NUCLEOTIDE SEQUENCE [LARGE SCALE GENOMIC DNA]</scope>
    <source>
        <strain evidence="7 8">HYL7-15</strain>
    </source>
</reference>
<evidence type="ECO:0000313" key="7">
    <source>
        <dbReference type="EMBL" id="MER2997146.1"/>
    </source>
</evidence>
<dbReference type="EMBL" id="JBEOKT010000004">
    <property type="protein sequence ID" value="MER2997146.1"/>
    <property type="molecule type" value="Genomic_DNA"/>
</dbReference>
<evidence type="ECO:0000256" key="4">
    <source>
        <dbReference type="ARBA" id="ARBA00023163"/>
    </source>
</evidence>
<dbReference type="InterPro" id="IPR013249">
    <property type="entry name" value="RNA_pol_sigma70_r4_t2"/>
</dbReference>
<dbReference type="NCBIfam" id="NF008888">
    <property type="entry name" value="PRK11922.1"/>
    <property type="match status" value="1"/>
</dbReference>
<feature type="domain" description="RNA polymerase sigma factor 70 region 4 type 2" evidence="6">
    <location>
        <begin position="137"/>
        <end position="188"/>
    </location>
</feature>
<dbReference type="Gene3D" id="1.10.1740.10">
    <property type="match status" value="1"/>
</dbReference>
<dbReference type="Pfam" id="PF04542">
    <property type="entry name" value="Sigma70_r2"/>
    <property type="match status" value="1"/>
</dbReference>
<protein>
    <submittedName>
        <fullName evidence="7">RNA polymerase sigma factor</fullName>
    </submittedName>
</protein>
<evidence type="ECO:0000313" key="8">
    <source>
        <dbReference type="Proteomes" id="UP001476807"/>
    </source>
</evidence>
<dbReference type="Proteomes" id="UP001476807">
    <property type="component" value="Unassembled WGS sequence"/>
</dbReference>
<gene>
    <name evidence="7" type="ORF">ABS362_06280</name>
</gene>
<accession>A0ABV1RRZ7</accession>
<dbReference type="NCBIfam" id="TIGR02937">
    <property type="entry name" value="sigma70-ECF"/>
    <property type="match status" value="1"/>
</dbReference>
<sequence>MQATNYNLKETGTTSDAEIVNRVLAGEKEMYELLMRRHNQKLYRVIRSYLKVENEVEDAMQDTYLKAYEKLFQFRHDAQFSTWLIRIGINVALARWRKDKKLAEAPSDLIDYDALPPSQIMPMDPEKIIIRNEAKLLLERAIDAIPEKYKIVYTLRELEEMSVQEVMECLELTESNVKIRLYRAKALLKDNLYKLTNDSKLFEFGNTRCDKIVFTVMSRLTEPL</sequence>
<dbReference type="RefSeq" id="WP_350411530.1">
    <property type="nucleotide sequence ID" value="NZ_JBEOKT010000004.1"/>
</dbReference>
<dbReference type="InterPro" id="IPR013325">
    <property type="entry name" value="RNA_pol_sigma_r2"/>
</dbReference>
<name>A0ABV1RRZ7_9BACT</name>
<dbReference type="InterPro" id="IPR013324">
    <property type="entry name" value="RNA_pol_sigma_r3/r4-like"/>
</dbReference>
<dbReference type="InterPro" id="IPR036388">
    <property type="entry name" value="WH-like_DNA-bd_sf"/>
</dbReference>
<keyword evidence="2" id="KW-0805">Transcription regulation</keyword>
<dbReference type="SUPFAM" id="SSF88659">
    <property type="entry name" value="Sigma3 and sigma4 domains of RNA polymerase sigma factors"/>
    <property type="match status" value="1"/>
</dbReference>
<organism evidence="7 8">
    <name type="scientific">Pontibacter populi</name>
    <dbReference type="NCBI Taxonomy" id="890055"/>
    <lineage>
        <taxon>Bacteria</taxon>
        <taxon>Pseudomonadati</taxon>
        <taxon>Bacteroidota</taxon>
        <taxon>Cytophagia</taxon>
        <taxon>Cytophagales</taxon>
        <taxon>Hymenobacteraceae</taxon>
        <taxon>Pontibacter</taxon>
    </lineage>
</organism>
<dbReference type="InterPro" id="IPR014284">
    <property type="entry name" value="RNA_pol_sigma-70_dom"/>
</dbReference>
<evidence type="ECO:0000256" key="1">
    <source>
        <dbReference type="ARBA" id="ARBA00010641"/>
    </source>
</evidence>
<dbReference type="Pfam" id="PF08281">
    <property type="entry name" value="Sigma70_r4_2"/>
    <property type="match status" value="1"/>
</dbReference>
<dbReference type="PANTHER" id="PTHR43133">
    <property type="entry name" value="RNA POLYMERASE ECF-TYPE SIGMA FACTO"/>
    <property type="match status" value="1"/>
</dbReference>
<keyword evidence="3" id="KW-0731">Sigma factor</keyword>
<dbReference type="InterPro" id="IPR039425">
    <property type="entry name" value="RNA_pol_sigma-70-like"/>
</dbReference>
<dbReference type="InterPro" id="IPR007627">
    <property type="entry name" value="RNA_pol_sigma70_r2"/>
</dbReference>
<comment type="caution">
    <text evidence="7">The sequence shown here is derived from an EMBL/GenBank/DDBJ whole genome shotgun (WGS) entry which is preliminary data.</text>
</comment>
<proteinExistence type="inferred from homology"/>
<evidence type="ECO:0000259" key="6">
    <source>
        <dbReference type="Pfam" id="PF08281"/>
    </source>
</evidence>
<keyword evidence="8" id="KW-1185">Reference proteome</keyword>
<dbReference type="SUPFAM" id="SSF88946">
    <property type="entry name" value="Sigma2 domain of RNA polymerase sigma factors"/>
    <property type="match status" value="1"/>
</dbReference>
<evidence type="ECO:0000259" key="5">
    <source>
        <dbReference type="Pfam" id="PF04542"/>
    </source>
</evidence>
<evidence type="ECO:0000256" key="2">
    <source>
        <dbReference type="ARBA" id="ARBA00023015"/>
    </source>
</evidence>
<keyword evidence="4" id="KW-0804">Transcription</keyword>